<gene>
    <name evidence="8" type="ORF">P4O66_005614</name>
</gene>
<reference evidence="8" key="1">
    <citation type="submission" date="2023-03" db="EMBL/GenBank/DDBJ databases">
        <title>Electrophorus voltai genome.</title>
        <authorList>
            <person name="Bian C."/>
        </authorList>
    </citation>
    <scope>NUCLEOTIDE SEQUENCE</scope>
    <source>
        <strain evidence="8">CB-2022</strain>
        <tissue evidence="8">Muscle</tissue>
    </source>
</reference>
<dbReference type="Pfam" id="PF17917">
    <property type="entry name" value="RT_RNaseH"/>
    <property type="match status" value="1"/>
</dbReference>
<evidence type="ECO:0000256" key="6">
    <source>
        <dbReference type="ARBA" id="ARBA00022918"/>
    </source>
</evidence>
<keyword evidence="4" id="KW-0255">Endonuclease</keyword>
<evidence type="ECO:0000256" key="4">
    <source>
        <dbReference type="ARBA" id="ARBA00022759"/>
    </source>
</evidence>
<protein>
    <recommendedName>
        <fullName evidence="7">Reverse transcriptase RNase H-like domain-containing protein</fullName>
    </recommendedName>
</protein>
<dbReference type="GO" id="GO:0003964">
    <property type="term" value="F:RNA-directed DNA polymerase activity"/>
    <property type="evidence" value="ECO:0007669"/>
    <property type="project" value="UniProtKB-KW"/>
</dbReference>
<keyword evidence="9" id="KW-1185">Reference proteome</keyword>
<accession>A0AAD9E124</accession>
<evidence type="ECO:0000256" key="1">
    <source>
        <dbReference type="ARBA" id="ARBA00022679"/>
    </source>
</evidence>
<dbReference type="SUPFAM" id="SSF56672">
    <property type="entry name" value="DNA/RNA polymerases"/>
    <property type="match status" value="1"/>
</dbReference>
<evidence type="ECO:0000259" key="7">
    <source>
        <dbReference type="Pfam" id="PF17917"/>
    </source>
</evidence>
<comment type="caution">
    <text evidence="8">The sequence shown here is derived from an EMBL/GenBank/DDBJ whole genome shotgun (WGS) entry which is preliminary data.</text>
</comment>
<evidence type="ECO:0000256" key="5">
    <source>
        <dbReference type="ARBA" id="ARBA00022801"/>
    </source>
</evidence>
<dbReference type="EMBL" id="JAROKS010000010">
    <property type="protein sequence ID" value="KAK1800374.1"/>
    <property type="molecule type" value="Genomic_DNA"/>
</dbReference>
<dbReference type="InterPro" id="IPR043502">
    <property type="entry name" value="DNA/RNA_pol_sf"/>
</dbReference>
<dbReference type="GO" id="GO:0016787">
    <property type="term" value="F:hydrolase activity"/>
    <property type="evidence" value="ECO:0007669"/>
    <property type="project" value="UniProtKB-KW"/>
</dbReference>
<keyword evidence="6" id="KW-0695">RNA-directed DNA polymerase</keyword>
<proteinExistence type="predicted"/>
<dbReference type="Proteomes" id="UP001239994">
    <property type="component" value="Unassembled WGS sequence"/>
</dbReference>
<evidence type="ECO:0000256" key="2">
    <source>
        <dbReference type="ARBA" id="ARBA00022695"/>
    </source>
</evidence>
<keyword evidence="1" id="KW-0808">Transferase</keyword>
<keyword evidence="2" id="KW-0548">Nucleotidyltransferase</keyword>
<organism evidence="8 9">
    <name type="scientific">Electrophorus voltai</name>
    <dbReference type="NCBI Taxonomy" id="2609070"/>
    <lineage>
        <taxon>Eukaryota</taxon>
        <taxon>Metazoa</taxon>
        <taxon>Chordata</taxon>
        <taxon>Craniata</taxon>
        <taxon>Vertebrata</taxon>
        <taxon>Euteleostomi</taxon>
        <taxon>Actinopterygii</taxon>
        <taxon>Neopterygii</taxon>
        <taxon>Teleostei</taxon>
        <taxon>Ostariophysi</taxon>
        <taxon>Gymnotiformes</taxon>
        <taxon>Gymnotoidei</taxon>
        <taxon>Gymnotidae</taxon>
        <taxon>Electrophorus</taxon>
    </lineage>
</organism>
<name>A0AAD9E124_9TELE</name>
<evidence type="ECO:0000313" key="8">
    <source>
        <dbReference type="EMBL" id="KAK1800374.1"/>
    </source>
</evidence>
<evidence type="ECO:0000256" key="3">
    <source>
        <dbReference type="ARBA" id="ARBA00022722"/>
    </source>
</evidence>
<keyword evidence="3" id="KW-0540">Nuclease</keyword>
<dbReference type="GO" id="GO:0004519">
    <property type="term" value="F:endonuclease activity"/>
    <property type="evidence" value="ECO:0007669"/>
    <property type="project" value="UniProtKB-KW"/>
</dbReference>
<sequence length="94" mass="10567">KSIRKELRVVDRELLAMKLTFEERRHWLEGVRHPFTVITDHKNLEYLQPTKASPLVALLFKSPYHMGTHLSGNGPSGVYALGTITKTLTTGGLP</sequence>
<dbReference type="InterPro" id="IPR041373">
    <property type="entry name" value="RT_RNaseH"/>
</dbReference>
<feature type="non-terminal residue" evidence="8">
    <location>
        <position position="1"/>
    </location>
</feature>
<feature type="domain" description="Reverse transcriptase RNase H-like" evidence="7">
    <location>
        <begin position="5"/>
        <end position="52"/>
    </location>
</feature>
<evidence type="ECO:0000313" key="9">
    <source>
        <dbReference type="Proteomes" id="UP001239994"/>
    </source>
</evidence>
<keyword evidence="5" id="KW-0378">Hydrolase</keyword>
<dbReference type="AlphaFoldDB" id="A0AAD9E124"/>